<dbReference type="InterPro" id="IPR001509">
    <property type="entry name" value="Epimerase_deHydtase"/>
</dbReference>
<protein>
    <recommendedName>
        <fullName evidence="3">NAD-dependent epimerase/dehydratase domain-containing protein</fullName>
    </recommendedName>
</protein>
<comment type="pathway">
    <text evidence="1">Bacterial outer membrane biogenesis; LPS O-antigen biosynthesis.</text>
</comment>
<dbReference type="Gene3D" id="3.40.50.720">
    <property type="entry name" value="NAD(P)-binding Rossmann-like Domain"/>
    <property type="match status" value="1"/>
</dbReference>
<dbReference type="KEGG" id="sya:A6768_14515"/>
<organism evidence="4 5">
    <name type="scientific">Sphingobium yanoikuyae</name>
    <name type="common">Sphingomonas yanoikuyae</name>
    <dbReference type="NCBI Taxonomy" id="13690"/>
    <lineage>
        <taxon>Bacteria</taxon>
        <taxon>Pseudomonadati</taxon>
        <taxon>Pseudomonadota</taxon>
        <taxon>Alphaproteobacteria</taxon>
        <taxon>Sphingomonadales</taxon>
        <taxon>Sphingomonadaceae</taxon>
        <taxon>Sphingobium</taxon>
    </lineage>
</organism>
<dbReference type="InterPro" id="IPR036291">
    <property type="entry name" value="NAD(P)-bd_dom_sf"/>
</dbReference>
<dbReference type="PANTHER" id="PTHR43000">
    <property type="entry name" value="DTDP-D-GLUCOSE 4,6-DEHYDRATASE-RELATED"/>
    <property type="match status" value="1"/>
</dbReference>
<accession>A0A291N138</accession>
<proteinExistence type="inferred from homology"/>
<evidence type="ECO:0000256" key="1">
    <source>
        <dbReference type="ARBA" id="ARBA00005125"/>
    </source>
</evidence>
<evidence type="ECO:0000259" key="3">
    <source>
        <dbReference type="Pfam" id="PF01370"/>
    </source>
</evidence>
<name>A0A291N138_SPHYA</name>
<evidence type="ECO:0000313" key="5">
    <source>
        <dbReference type="Proteomes" id="UP000219422"/>
    </source>
</evidence>
<evidence type="ECO:0000313" key="4">
    <source>
        <dbReference type="EMBL" id="ATI81073.1"/>
    </source>
</evidence>
<dbReference type="Proteomes" id="UP000219422">
    <property type="component" value="Chromosome"/>
</dbReference>
<evidence type="ECO:0000256" key="2">
    <source>
        <dbReference type="ARBA" id="ARBA00007637"/>
    </source>
</evidence>
<dbReference type="Gene3D" id="3.90.25.10">
    <property type="entry name" value="UDP-galactose 4-epimerase, domain 1"/>
    <property type="match status" value="1"/>
</dbReference>
<dbReference type="AlphaFoldDB" id="A0A291N138"/>
<gene>
    <name evidence="4" type="ORF">A6768_14515</name>
</gene>
<sequence length="348" mass="37367">MGSTRRRSTICNRPSLPLPISRRGRARVPLRSLEERRPMRALLVGGAGFIGSHLARRLFAEGWEVHVLLRPDSDGWRLATLPDVTQHRLALSNGPALQACIKDSAPTHIFWLVGNTAWRHDGAVTQVSASVETLAGFLALVEAVARTGRPPQMVVRTGSIAEYGAQAVPFREDQRERPLTAYAASLTAATYYAQALARNLPFPIVTARLALVYGPGQAADFLVPALIGACIAGRPIILSRPTDRRDLIHVGDAVDALLCIAESNVRGGTILNVGSGTDVAVGDLADRVVGLTGANPQLVRRETIDDPVTLRLAVEALAMNLGWRARIMLDDGLERTIAAVRASKAVQA</sequence>
<reference evidence="4 5" key="1">
    <citation type="submission" date="2017-10" db="EMBL/GenBank/DDBJ databases">
        <title>Sphingobium yanoikuyae S72.</title>
        <authorList>
            <person name="Sanchez E."/>
            <person name="Bustos P."/>
            <person name="Mendoza P."/>
            <person name="Guo X."/>
            <person name="Mendoza A."/>
        </authorList>
    </citation>
    <scope>NUCLEOTIDE SEQUENCE [LARGE SCALE GENOMIC DNA]</scope>
    <source>
        <strain evidence="4 5">S72</strain>
    </source>
</reference>
<feature type="domain" description="NAD-dependent epimerase/dehydratase" evidence="3">
    <location>
        <begin position="42"/>
        <end position="274"/>
    </location>
</feature>
<dbReference type="SUPFAM" id="SSF51735">
    <property type="entry name" value="NAD(P)-binding Rossmann-fold domains"/>
    <property type="match status" value="1"/>
</dbReference>
<comment type="similarity">
    <text evidence="2">Belongs to the NAD(P)-dependent epimerase/dehydratase family.</text>
</comment>
<dbReference type="EMBL" id="CP023741">
    <property type="protein sequence ID" value="ATI81073.1"/>
    <property type="molecule type" value="Genomic_DNA"/>
</dbReference>
<dbReference type="Pfam" id="PF01370">
    <property type="entry name" value="Epimerase"/>
    <property type="match status" value="1"/>
</dbReference>